<dbReference type="InterPro" id="IPR052544">
    <property type="entry name" value="Bacteriocin_Proc_Enz"/>
</dbReference>
<gene>
    <name evidence="1" type="ORF">SAMN04489764_3188</name>
</gene>
<organism evidence="1 2">
    <name type="scientific">Thermostaphylospora chromogena</name>
    <dbReference type="NCBI Taxonomy" id="35622"/>
    <lineage>
        <taxon>Bacteria</taxon>
        <taxon>Bacillati</taxon>
        <taxon>Actinomycetota</taxon>
        <taxon>Actinomycetes</taxon>
        <taxon>Streptosporangiales</taxon>
        <taxon>Thermomonosporaceae</taxon>
        <taxon>Thermostaphylospora</taxon>
    </lineage>
</organism>
<evidence type="ECO:0000313" key="1">
    <source>
        <dbReference type="EMBL" id="SDR04511.1"/>
    </source>
</evidence>
<dbReference type="Proteomes" id="UP000217103">
    <property type="component" value="Unassembled WGS sequence"/>
</dbReference>
<dbReference type="SUPFAM" id="SSF55469">
    <property type="entry name" value="FMN-dependent nitroreductase-like"/>
    <property type="match status" value="1"/>
</dbReference>
<reference evidence="1 2" key="1">
    <citation type="submission" date="2016-10" db="EMBL/GenBank/DDBJ databases">
        <authorList>
            <person name="de Groot N.N."/>
        </authorList>
    </citation>
    <scope>NUCLEOTIDE SEQUENCE [LARGE SCALE GENOMIC DNA]</scope>
    <source>
        <strain evidence="1 2">DSM 43794</strain>
    </source>
</reference>
<dbReference type="STRING" id="35622.SAMN04489764_3188"/>
<name>A0A1H1FUF5_9ACTN</name>
<evidence type="ECO:0000313" key="2">
    <source>
        <dbReference type="Proteomes" id="UP000217103"/>
    </source>
</evidence>
<dbReference type="NCBIfam" id="TIGR03882">
    <property type="entry name" value="cyclo_dehyd_2"/>
    <property type="match status" value="1"/>
</dbReference>
<proteinExistence type="predicted"/>
<dbReference type="EMBL" id="FNKK01000002">
    <property type="protein sequence ID" value="SDR04511.1"/>
    <property type="molecule type" value="Genomic_DNA"/>
</dbReference>
<dbReference type="InterPro" id="IPR000415">
    <property type="entry name" value="Nitroreductase-like"/>
</dbReference>
<dbReference type="PANTHER" id="PTHR43745:SF2">
    <property type="entry name" value="NITROREDUCTASE MJ1384-RELATED"/>
    <property type="match status" value="1"/>
</dbReference>
<protein>
    <submittedName>
        <fullName evidence="1">Bacteriocin biosynthesis cyclodehydratase domain-containing protein</fullName>
    </submittedName>
</protein>
<dbReference type="SUPFAM" id="SSF46785">
    <property type="entry name" value="Winged helix' DNA-binding domain"/>
    <property type="match status" value="1"/>
</dbReference>
<dbReference type="GO" id="GO:0016491">
    <property type="term" value="F:oxidoreductase activity"/>
    <property type="evidence" value="ECO:0007669"/>
    <property type="project" value="InterPro"/>
</dbReference>
<dbReference type="Gene3D" id="3.40.109.10">
    <property type="entry name" value="NADH Oxidase"/>
    <property type="match status" value="1"/>
</dbReference>
<sequence length="558" mass="57813">MSDRVENGTVTTLRGGLVVIPVADGVIVEGARNRHVFRGRAATTLLPDALARLREPCTPKELAGALRASPEQVARLLAVLGERGLLEPGPPPRAGRDVHEEVVDHFSRVAVPPAGAARVLGLLAAATVVVAGADVLAEDVCEDLRACGVGMVTTACDALAAEPATGGRRLAVVLETPGADGLLGRIVGMCRGTGVPVLRVRVGDGHIELGPCFRDDLTACPRCLRRARGAAGWGDGADEPGTSAAPAADPATAVTAAGLAAARAVAIVGELPGVPSPHLVTRLDTRSWETESRLLVREEDCPCCGDMPPPGPDPRVELIHAYEESVASGPAGLYPQPDPTPSWQARVEAARAERPALDAHPALDLPGGQPEPSGVFGDPPAGDLAVLDTTVIGAIARMTAGLRSLPGDPPEQRWAPSGGNMASTELYVWHGAGVAGLPGTLFRYDDLGHRLIAARRSTVSPAELTAGTDLAGLPLEAVFVFVTARERLAVKYGDFAYRLGALDAGCATTQFTAVCHGYGLAPVFASRWDGRVAEVLRVGPDDRFIAALAGLVRPDAVR</sequence>
<dbReference type="InterPro" id="IPR036388">
    <property type="entry name" value="WH-like_DNA-bd_sf"/>
</dbReference>
<dbReference type="InterPro" id="IPR036390">
    <property type="entry name" value="WH_DNA-bd_sf"/>
</dbReference>
<dbReference type="Gene3D" id="3.40.50.720">
    <property type="entry name" value="NAD(P)-binding Rossmann-like Domain"/>
    <property type="match status" value="1"/>
</dbReference>
<dbReference type="OrthoDB" id="3723182at2"/>
<dbReference type="InterPro" id="IPR022291">
    <property type="entry name" value="Bacteriocin_synth_cyclodeHase"/>
</dbReference>
<dbReference type="Gene3D" id="1.10.10.10">
    <property type="entry name" value="Winged helix-like DNA-binding domain superfamily/Winged helix DNA-binding domain"/>
    <property type="match status" value="1"/>
</dbReference>
<dbReference type="PANTHER" id="PTHR43745">
    <property type="entry name" value="NITROREDUCTASE MJ1384-RELATED"/>
    <property type="match status" value="1"/>
</dbReference>
<dbReference type="RefSeq" id="WP_093259735.1">
    <property type="nucleotide sequence ID" value="NZ_FNKK01000002.1"/>
</dbReference>
<accession>A0A1H1FUF5</accession>
<dbReference type="AlphaFoldDB" id="A0A1H1FUF5"/>
<keyword evidence="2" id="KW-1185">Reference proteome</keyword>